<keyword evidence="2" id="KW-1185">Reference proteome</keyword>
<organism evidence="1 2">
    <name type="scientific">Corynebacterium glaucum</name>
    <dbReference type="NCBI Taxonomy" id="187491"/>
    <lineage>
        <taxon>Bacteria</taxon>
        <taxon>Bacillati</taxon>
        <taxon>Actinomycetota</taxon>
        <taxon>Actinomycetes</taxon>
        <taxon>Mycobacteriales</taxon>
        <taxon>Corynebacteriaceae</taxon>
        <taxon>Corynebacterium</taxon>
    </lineage>
</organism>
<proteinExistence type="predicted"/>
<protein>
    <submittedName>
        <fullName evidence="1">Uncharacterized protein</fullName>
    </submittedName>
</protein>
<reference evidence="1 2" key="1">
    <citation type="submission" date="2016-12" db="EMBL/GenBank/DDBJ databases">
        <authorList>
            <person name="Song W.-J."/>
            <person name="Kurnit D.M."/>
        </authorList>
    </citation>
    <scope>NUCLEOTIDE SEQUENCE [LARGE SCALE GENOMIC DNA]</scope>
    <source>
        <strain evidence="1 2">DSM 30827</strain>
    </source>
</reference>
<sequence length="305" mass="34953">MTSREQNPYEPVAERIFEHLTQYDIVDLMYEMVEQVAKPHAHLIPPNIQRVIAERNVDHSKNGVSAWLDERDEMTYMAEQHDLPGEQYFALREISLIPQAIESIDPRALSVSRFVWFLELLGEFDEFNGAPEIAAQTKLERRLQRLQHVSAARRGVRGPNRGNRVYLKITANYFPIIDLVTTALDPVDLDALLADVTAENLDRLPVSELDRTDRSLSWDLECALRERRYDDVRKLGPKCLAAVDGEPIHSAIPACFRAAEIVAQDLPPRDKGLRVMGTLRWNGTNPAYTTREIYRYRYAANPDEV</sequence>
<dbReference type="Proteomes" id="UP000217209">
    <property type="component" value="Chromosome"/>
</dbReference>
<evidence type="ECO:0000313" key="2">
    <source>
        <dbReference type="Proteomes" id="UP000217209"/>
    </source>
</evidence>
<accession>A0A1Q2HW32</accession>
<dbReference type="RefSeq" id="WP_095659804.1">
    <property type="nucleotide sequence ID" value="NZ_CP019688.1"/>
</dbReference>
<dbReference type="AlphaFoldDB" id="A0A1Q2HW32"/>
<dbReference type="KEGG" id="cgv:CGLAU_05475"/>
<evidence type="ECO:0000313" key="1">
    <source>
        <dbReference type="EMBL" id="AQQ15066.1"/>
    </source>
</evidence>
<name>A0A1Q2HW32_9CORY</name>
<dbReference type="EMBL" id="CP019688">
    <property type="protein sequence ID" value="AQQ15066.1"/>
    <property type="molecule type" value="Genomic_DNA"/>
</dbReference>
<gene>
    <name evidence="1" type="ORF">CGLAU_05475</name>
</gene>